<comment type="subcellular location">
    <subcellularLocation>
        <location evidence="1">Cell membrane</location>
        <topology evidence="1">Multi-pass membrane protein</topology>
    </subcellularLocation>
</comment>
<evidence type="ECO:0000256" key="5">
    <source>
        <dbReference type="ARBA" id="ARBA00023136"/>
    </source>
</evidence>
<dbReference type="AlphaFoldDB" id="A0A382PZC0"/>
<feature type="domain" description="Mechanosensitive ion channel MscS" evidence="7">
    <location>
        <begin position="124"/>
        <end position="198"/>
    </location>
</feature>
<feature type="transmembrane region" description="Helical" evidence="6">
    <location>
        <begin position="80"/>
        <end position="101"/>
    </location>
</feature>
<dbReference type="Gene3D" id="3.30.70.100">
    <property type="match status" value="1"/>
</dbReference>
<dbReference type="GO" id="GO:0005886">
    <property type="term" value="C:plasma membrane"/>
    <property type="evidence" value="ECO:0007669"/>
    <property type="project" value="UniProtKB-SubCell"/>
</dbReference>
<dbReference type="InterPro" id="IPR011066">
    <property type="entry name" value="MscS_channel_C_sf"/>
</dbReference>
<evidence type="ECO:0000313" key="8">
    <source>
        <dbReference type="EMBL" id="SVC77442.1"/>
    </source>
</evidence>
<dbReference type="InterPro" id="IPR010920">
    <property type="entry name" value="LSM_dom_sf"/>
</dbReference>
<accession>A0A382PZC0</accession>
<protein>
    <recommendedName>
        <fullName evidence="7">Mechanosensitive ion channel MscS domain-containing protein</fullName>
    </recommendedName>
</protein>
<evidence type="ECO:0000256" key="6">
    <source>
        <dbReference type="SAM" id="Phobius"/>
    </source>
</evidence>
<name>A0A382PZC0_9ZZZZ</name>
<dbReference type="SUPFAM" id="SSF50182">
    <property type="entry name" value="Sm-like ribonucleoproteins"/>
    <property type="match status" value="1"/>
</dbReference>
<organism evidence="8">
    <name type="scientific">marine metagenome</name>
    <dbReference type="NCBI Taxonomy" id="408172"/>
    <lineage>
        <taxon>unclassified sequences</taxon>
        <taxon>metagenomes</taxon>
        <taxon>ecological metagenomes</taxon>
    </lineage>
</organism>
<dbReference type="InterPro" id="IPR006685">
    <property type="entry name" value="MscS_channel_2nd"/>
</dbReference>
<dbReference type="Gene3D" id="1.10.287.1260">
    <property type="match status" value="1"/>
</dbReference>
<proteinExistence type="predicted"/>
<evidence type="ECO:0000259" key="7">
    <source>
        <dbReference type="Pfam" id="PF00924"/>
    </source>
</evidence>
<reference evidence="8" key="1">
    <citation type="submission" date="2018-05" db="EMBL/GenBank/DDBJ databases">
        <authorList>
            <person name="Lanie J.A."/>
            <person name="Ng W.-L."/>
            <person name="Kazmierczak K.M."/>
            <person name="Andrzejewski T.M."/>
            <person name="Davidsen T.M."/>
            <person name="Wayne K.J."/>
            <person name="Tettelin H."/>
            <person name="Glass J.I."/>
            <person name="Rusch D."/>
            <person name="Podicherti R."/>
            <person name="Tsui H.-C.T."/>
            <person name="Winkler M.E."/>
        </authorList>
    </citation>
    <scope>NUCLEOTIDE SEQUENCE</scope>
</reference>
<evidence type="ECO:0000256" key="4">
    <source>
        <dbReference type="ARBA" id="ARBA00022989"/>
    </source>
</evidence>
<dbReference type="Gene3D" id="2.30.30.60">
    <property type="match status" value="1"/>
</dbReference>
<dbReference type="GO" id="GO:0055085">
    <property type="term" value="P:transmembrane transport"/>
    <property type="evidence" value="ECO:0007669"/>
    <property type="project" value="InterPro"/>
</dbReference>
<dbReference type="Pfam" id="PF00924">
    <property type="entry name" value="MS_channel_2nd"/>
    <property type="match status" value="1"/>
</dbReference>
<dbReference type="EMBL" id="UINC01110139">
    <property type="protein sequence ID" value="SVC77442.1"/>
    <property type="molecule type" value="Genomic_DNA"/>
</dbReference>
<feature type="transmembrane region" description="Helical" evidence="6">
    <location>
        <begin position="40"/>
        <end position="59"/>
    </location>
</feature>
<dbReference type="PANTHER" id="PTHR30566:SF5">
    <property type="entry name" value="MECHANOSENSITIVE ION CHANNEL PROTEIN 1, MITOCHONDRIAL-RELATED"/>
    <property type="match status" value="1"/>
</dbReference>
<gene>
    <name evidence="8" type="ORF">METZ01_LOCUS330296</name>
</gene>
<sequence>MIAAVTELLLSSAPYLRVMPLVQQPGATGEVLSLIPGVSVAIQINMVLSVILIVLILIARRGIMAIVNRQVESQELRYRWTKAVGYAAFVIGGLILIQVWFTAIASLGTFLGLLSAGLAIALKDLVADLAGWLFILWRRPFDLGDRIEVDGFAGDVVDRRIFQFTMMEIGNWVDADQSTGRLIHMPNAILFTKPLANYISGFPYLWSELRVTVTFESNWKRAKAVLNAVAEDLTADITREATETRRRDEERFLIHYRRLTPVVYTSVVDSGVLLTLRYLCRPRERRGMEGELWERILDALAEVPEVALAYPTHRVNL</sequence>
<evidence type="ECO:0000256" key="3">
    <source>
        <dbReference type="ARBA" id="ARBA00022692"/>
    </source>
</evidence>
<evidence type="ECO:0000256" key="1">
    <source>
        <dbReference type="ARBA" id="ARBA00004651"/>
    </source>
</evidence>
<dbReference type="InterPro" id="IPR023408">
    <property type="entry name" value="MscS_beta-dom_sf"/>
</dbReference>
<feature type="transmembrane region" description="Helical" evidence="6">
    <location>
        <begin position="113"/>
        <end position="137"/>
    </location>
</feature>
<keyword evidence="4 6" id="KW-1133">Transmembrane helix</keyword>
<feature type="non-terminal residue" evidence="8">
    <location>
        <position position="317"/>
    </location>
</feature>
<keyword evidence="3 6" id="KW-0812">Transmembrane</keyword>
<dbReference type="PANTHER" id="PTHR30566">
    <property type="entry name" value="YNAI-RELATED MECHANOSENSITIVE ION CHANNEL"/>
    <property type="match status" value="1"/>
</dbReference>
<evidence type="ECO:0000256" key="2">
    <source>
        <dbReference type="ARBA" id="ARBA00022475"/>
    </source>
</evidence>
<keyword evidence="5 6" id="KW-0472">Membrane</keyword>
<dbReference type="SUPFAM" id="SSF82689">
    <property type="entry name" value="Mechanosensitive channel protein MscS (YggB), C-terminal domain"/>
    <property type="match status" value="1"/>
</dbReference>
<keyword evidence="2" id="KW-1003">Cell membrane</keyword>